<evidence type="ECO:0000313" key="2">
    <source>
        <dbReference type="Proteomes" id="UP000001217"/>
    </source>
</evidence>
<dbReference type="HOGENOM" id="CLU_3359125_0_0_6"/>
<dbReference type="KEGG" id="vcm:VCM66_A0059"/>
<reference evidence="1 2" key="1">
    <citation type="journal article" date="2008" name="PLoS ONE">
        <title>A recalibrated molecular clock and independent origins for the cholera pandemic clones.</title>
        <authorList>
            <person name="Feng L."/>
            <person name="Reeves P.R."/>
            <person name="Lan R."/>
            <person name="Ren Y."/>
            <person name="Gao C."/>
            <person name="Zhou Z."/>
            <person name="Ren Y."/>
            <person name="Cheng J."/>
            <person name="Wang W."/>
            <person name="Wang J."/>
            <person name="Qian W."/>
            <person name="Li D."/>
            <person name="Wang L."/>
        </authorList>
    </citation>
    <scope>NUCLEOTIDE SEQUENCE [LARGE SCALE GENOMIC DNA]</scope>
    <source>
        <strain evidence="1 2">M66-2</strain>
    </source>
</reference>
<accession>C3LU87</accession>
<dbReference type="AlphaFoldDB" id="C3LU87"/>
<sequence>MIYTTKPHLLGIKKPPFTDGFLIENQQLHAKLYSMA</sequence>
<proteinExistence type="predicted"/>
<gene>
    <name evidence="1" type="ordered locus">VCM66_A0059</name>
</gene>
<protein>
    <submittedName>
        <fullName evidence="1">Uncharacterized protein</fullName>
    </submittedName>
</protein>
<evidence type="ECO:0000313" key="1">
    <source>
        <dbReference type="EMBL" id="ACP07042.1"/>
    </source>
</evidence>
<dbReference type="Proteomes" id="UP000001217">
    <property type="component" value="Chromosome II"/>
</dbReference>
<organism evidence="1 2">
    <name type="scientific">Vibrio cholerae serotype O1 (strain M66-2)</name>
    <dbReference type="NCBI Taxonomy" id="579112"/>
    <lineage>
        <taxon>Bacteria</taxon>
        <taxon>Pseudomonadati</taxon>
        <taxon>Pseudomonadota</taxon>
        <taxon>Gammaproteobacteria</taxon>
        <taxon>Vibrionales</taxon>
        <taxon>Vibrionaceae</taxon>
        <taxon>Vibrio</taxon>
    </lineage>
</organism>
<name>C3LU87_VIBCM</name>
<dbReference type="EMBL" id="CP001234">
    <property type="protein sequence ID" value="ACP07042.1"/>
    <property type="molecule type" value="Genomic_DNA"/>
</dbReference>